<feature type="transmembrane region" description="Helical" evidence="5">
    <location>
        <begin position="192"/>
        <end position="214"/>
    </location>
</feature>
<keyword evidence="4 5" id="KW-0472">Membrane</keyword>
<evidence type="ECO:0000256" key="1">
    <source>
        <dbReference type="ARBA" id="ARBA00004141"/>
    </source>
</evidence>
<comment type="similarity">
    <text evidence="5">Belongs to the 4-toluene sulfonate uptake permease (TSUP) (TC 2.A.102) family.</text>
</comment>
<accession>V5SF29</accession>
<dbReference type="KEGG" id="hni:W911_13110"/>
<gene>
    <name evidence="6" type="ORF">W911_13110</name>
</gene>
<proteinExistence type="inferred from homology"/>
<dbReference type="PANTHER" id="PTHR43701:SF2">
    <property type="entry name" value="MEMBRANE TRANSPORTER PROTEIN YJNA-RELATED"/>
    <property type="match status" value="1"/>
</dbReference>
<dbReference type="OrthoDB" id="5189995at2"/>
<dbReference type="Proteomes" id="UP000018542">
    <property type="component" value="Chromosome"/>
</dbReference>
<evidence type="ECO:0000256" key="3">
    <source>
        <dbReference type="ARBA" id="ARBA00022989"/>
    </source>
</evidence>
<dbReference type="InterPro" id="IPR051598">
    <property type="entry name" value="TSUP/Inactive_protease-like"/>
</dbReference>
<evidence type="ECO:0000313" key="7">
    <source>
        <dbReference type="Proteomes" id="UP000018542"/>
    </source>
</evidence>
<keyword evidence="3 5" id="KW-1133">Transmembrane helix</keyword>
<dbReference type="PATRIC" id="fig|1029756.8.peg.2728"/>
<dbReference type="PANTHER" id="PTHR43701">
    <property type="entry name" value="MEMBRANE TRANSPORTER PROTEIN MJ0441-RELATED"/>
    <property type="match status" value="1"/>
</dbReference>
<dbReference type="AlphaFoldDB" id="V5SF29"/>
<dbReference type="RefSeq" id="WP_023787952.1">
    <property type="nucleotide sequence ID" value="NC_022997.1"/>
</dbReference>
<comment type="subcellular location">
    <subcellularLocation>
        <location evidence="5">Cell membrane</location>
        <topology evidence="5">Multi-pass membrane protein</topology>
    </subcellularLocation>
    <subcellularLocation>
        <location evidence="1">Membrane</location>
        <topology evidence="1">Multi-pass membrane protein</topology>
    </subcellularLocation>
</comment>
<evidence type="ECO:0000256" key="4">
    <source>
        <dbReference type="ARBA" id="ARBA00023136"/>
    </source>
</evidence>
<feature type="transmembrane region" description="Helical" evidence="5">
    <location>
        <begin position="220"/>
        <end position="240"/>
    </location>
</feature>
<dbReference type="InterPro" id="IPR002781">
    <property type="entry name" value="TM_pro_TauE-like"/>
</dbReference>
<reference evidence="6 7" key="1">
    <citation type="journal article" date="2014" name="Genome Announc.">
        <title>Complete Genome Sequence of Hyphomicrobium nitrativorans Strain NL23, a Denitrifying Bacterium Isolated from Biofilm of a Methanol-Fed Denitrification System Treating Seawater at the Montreal Biodome.</title>
        <authorList>
            <person name="Martineau C."/>
            <person name="Villeneuve C."/>
            <person name="Mauffrey F."/>
            <person name="Villemur R."/>
        </authorList>
    </citation>
    <scope>NUCLEOTIDE SEQUENCE [LARGE SCALE GENOMIC DNA]</scope>
    <source>
        <strain evidence="6">NL23</strain>
    </source>
</reference>
<organism evidence="6 7">
    <name type="scientific">Hyphomicrobium nitrativorans NL23</name>
    <dbReference type="NCBI Taxonomy" id="1029756"/>
    <lineage>
        <taxon>Bacteria</taxon>
        <taxon>Pseudomonadati</taxon>
        <taxon>Pseudomonadota</taxon>
        <taxon>Alphaproteobacteria</taxon>
        <taxon>Hyphomicrobiales</taxon>
        <taxon>Hyphomicrobiaceae</taxon>
        <taxon>Hyphomicrobium</taxon>
    </lineage>
</organism>
<feature type="transmembrane region" description="Helical" evidence="5">
    <location>
        <begin position="79"/>
        <end position="98"/>
    </location>
</feature>
<dbReference type="GO" id="GO:0005886">
    <property type="term" value="C:plasma membrane"/>
    <property type="evidence" value="ECO:0007669"/>
    <property type="project" value="UniProtKB-SubCell"/>
</dbReference>
<evidence type="ECO:0000256" key="5">
    <source>
        <dbReference type="RuleBase" id="RU363041"/>
    </source>
</evidence>
<feature type="transmembrane region" description="Helical" evidence="5">
    <location>
        <begin position="48"/>
        <end position="67"/>
    </location>
</feature>
<protein>
    <recommendedName>
        <fullName evidence="5">Probable membrane transporter protein</fullName>
    </recommendedName>
</protein>
<sequence length="268" mass="27697">MFDISVLSLWPQIVAGGLVVGFLVGMTGVGAGSLMTPFLITKVGISPAIAVGTDLLFAAITKASAVAPHHTFGHVNWRIVRWLAAGSVPGSIAMLVLIKILEPDLATMASVIKTGLSAALILSSFALVIYPFMKRASFRDAPGKADDTVARPFPTMLLGFALGSVVTLTSVGAGAIGVVVLTLLYPALRPRYLIGTDIVHAVPLTLVSGLGHLSMGNADFALLGLLLLGSLPGIALGSRLTGILPDWLLRSALAAILVFAAYQLHAKG</sequence>
<keyword evidence="2 5" id="KW-0812">Transmembrane</keyword>
<dbReference type="Pfam" id="PF01925">
    <property type="entry name" value="TauE"/>
    <property type="match status" value="1"/>
</dbReference>
<feature type="transmembrane region" description="Helical" evidence="5">
    <location>
        <begin position="153"/>
        <end position="185"/>
    </location>
</feature>
<evidence type="ECO:0000313" key="6">
    <source>
        <dbReference type="EMBL" id="AHB49133.1"/>
    </source>
</evidence>
<evidence type="ECO:0000256" key="2">
    <source>
        <dbReference type="ARBA" id="ARBA00022692"/>
    </source>
</evidence>
<dbReference type="EMBL" id="CP006912">
    <property type="protein sequence ID" value="AHB49133.1"/>
    <property type="molecule type" value="Genomic_DNA"/>
</dbReference>
<dbReference type="HOGENOM" id="CLU_045498_1_0_5"/>
<keyword evidence="5" id="KW-1003">Cell membrane</keyword>
<feature type="transmembrane region" description="Helical" evidence="5">
    <location>
        <begin position="110"/>
        <end position="133"/>
    </location>
</feature>
<feature type="transmembrane region" description="Helical" evidence="5">
    <location>
        <begin position="12"/>
        <end position="36"/>
    </location>
</feature>
<keyword evidence="7" id="KW-1185">Reference proteome</keyword>
<dbReference type="STRING" id="1029756.W911_13110"/>
<name>V5SF29_9HYPH</name>
<feature type="transmembrane region" description="Helical" evidence="5">
    <location>
        <begin position="247"/>
        <end position="265"/>
    </location>
</feature>